<comment type="caution">
    <text evidence="2">The sequence shown here is derived from an EMBL/GenBank/DDBJ whole genome shotgun (WGS) entry which is preliminary data.</text>
</comment>
<feature type="compositionally biased region" description="Polar residues" evidence="1">
    <location>
        <begin position="238"/>
        <end position="248"/>
    </location>
</feature>
<feature type="region of interest" description="Disordered" evidence="1">
    <location>
        <begin position="192"/>
        <end position="248"/>
    </location>
</feature>
<feature type="compositionally biased region" description="Basic and acidic residues" evidence="1">
    <location>
        <begin position="316"/>
        <end position="332"/>
    </location>
</feature>
<feature type="compositionally biased region" description="Basic residues" evidence="1">
    <location>
        <begin position="209"/>
        <end position="220"/>
    </location>
</feature>
<feature type="region of interest" description="Disordered" evidence="1">
    <location>
        <begin position="342"/>
        <end position="361"/>
    </location>
</feature>
<gene>
    <name evidence="2" type="ORF">Tci_025254</name>
</gene>
<accession>A0A6L2KVD8</accession>
<evidence type="ECO:0000313" key="2">
    <source>
        <dbReference type="EMBL" id="GEU53276.1"/>
    </source>
</evidence>
<proteinExistence type="predicted"/>
<feature type="compositionally biased region" description="Basic and acidic residues" evidence="1">
    <location>
        <begin position="221"/>
        <end position="236"/>
    </location>
</feature>
<feature type="compositionally biased region" description="Polar residues" evidence="1">
    <location>
        <begin position="194"/>
        <end position="207"/>
    </location>
</feature>
<reference evidence="2" key="1">
    <citation type="journal article" date="2019" name="Sci. Rep.">
        <title>Draft genome of Tanacetum cinerariifolium, the natural source of mosquito coil.</title>
        <authorList>
            <person name="Yamashiro T."/>
            <person name="Shiraishi A."/>
            <person name="Satake H."/>
            <person name="Nakayama K."/>
        </authorList>
    </citation>
    <scope>NUCLEOTIDE SEQUENCE</scope>
</reference>
<sequence>MSTPAFADTHNLVAFLEKPAKSAGFKQIIDFLKSKPIHYALTMNPNIYVSCVKQLWATVKVKKVNDQEQIQALVDNKTVIITEDSIRSDLRFDDAEGTACLLNETIFEGLARMGAKTTAWNEFSNTMVSVIIFLADNQKFNFSKHKEMYVIYLYTKKIFANMRRIGAGFSDVVTPLFKIMMVQAAADMGDTPVETHQTPIVDQPSTSRPQKKQNPRRKQRKEVEVSHDESGDKDHVPTPSSDPLPSGEDSYTLNELMVFCTSLQEHVFDLQEAKDVQSKEMAALKKKVSMLLKWKKSRSRGLRRLMKIGSGRRVKSPLEKDSLGAQEDASKQRRMIEEIDQDDEIALDADTQGRKNDDEMFGVDDLPREKVVLDTTTGAHEEQIIEDVSTVEPVNIAGEVVTIIAEKVNAALTTYVTEDEITMGQALVALKSTKPKVMVQEQEVSTTILAIATIVTTVVLTPRAKGIVFHKQKQSHIPTVTSSKDKGKAKFIEPGVPIKKKDQIRMDEEEELFEVQKARLLVEQIKKRKKHFAALRAQEKRNKPPTKAQMRSQMYTYLRNMGGYKHSHLKVRSYDEIKNLFDKEMRKKQKVDENVDPVIDDTKELKKCMEIVPDDGDEVLIEATPISSRSPIIIDYKIHKEGKRTISISLELMAIVKDRFKKEKPVDDMDNLLFRTLKTMFEHHVEDTIWTYQQGLAKVKNWKLFESCRVYCITMQSTIYYLLVEKVYPLTRNTLHQL</sequence>
<feature type="region of interest" description="Disordered" evidence="1">
    <location>
        <begin position="313"/>
        <end position="332"/>
    </location>
</feature>
<protein>
    <recommendedName>
        <fullName evidence="3">Xylulose kinase-1</fullName>
    </recommendedName>
</protein>
<organism evidence="2">
    <name type="scientific">Tanacetum cinerariifolium</name>
    <name type="common">Dalmatian daisy</name>
    <name type="synonym">Chrysanthemum cinerariifolium</name>
    <dbReference type="NCBI Taxonomy" id="118510"/>
    <lineage>
        <taxon>Eukaryota</taxon>
        <taxon>Viridiplantae</taxon>
        <taxon>Streptophyta</taxon>
        <taxon>Embryophyta</taxon>
        <taxon>Tracheophyta</taxon>
        <taxon>Spermatophyta</taxon>
        <taxon>Magnoliopsida</taxon>
        <taxon>eudicotyledons</taxon>
        <taxon>Gunneridae</taxon>
        <taxon>Pentapetalae</taxon>
        <taxon>asterids</taxon>
        <taxon>campanulids</taxon>
        <taxon>Asterales</taxon>
        <taxon>Asteraceae</taxon>
        <taxon>Asteroideae</taxon>
        <taxon>Anthemideae</taxon>
        <taxon>Anthemidinae</taxon>
        <taxon>Tanacetum</taxon>
    </lineage>
</organism>
<evidence type="ECO:0008006" key="3">
    <source>
        <dbReference type="Google" id="ProtNLM"/>
    </source>
</evidence>
<evidence type="ECO:0000256" key="1">
    <source>
        <dbReference type="SAM" id="MobiDB-lite"/>
    </source>
</evidence>
<dbReference type="AlphaFoldDB" id="A0A6L2KVD8"/>
<dbReference type="EMBL" id="BKCJ010003149">
    <property type="protein sequence ID" value="GEU53276.1"/>
    <property type="molecule type" value="Genomic_DNA"/>
</dbReference>
<name>A0A6L2KVD8_TANCI</name>